<name>A0A834U9L8_VESPE</name>
<accession>A0A834U9L8</accession>
<dbReference type="GO" id="GO:0033615">
    <property type="term" value="P:mitochondrial proton-transporting ATP synthase complex assembly"/>
    <property type="evidence" value="ECO:0007669"/>
    <property type="project" value="TreeGrafter"/>
</dbReference>
<dbReference type="OrthoDB" id="156886at2759"/>
<protein>
    <recommendedName>
        <fullName evidence="5">Transmembrane protein 70</fullName>
    </recommendedName>
</protein>
<dbReference type="Pfam" id="PF06979">
    <property type="entry name" value="TMEM70"/>
    <property type="match status" value="1"/>
</dbReference>
<proteinExistence type="inferred from homology"/>
<feature type="transmembrane region" description="Helical" evidence="2">
    <location>
        <begin position="69"/>
        <end position="88"/>
    </location>
</feature>
<dbReference type="EMBL" id="JACSDY010000007">
    <property type="protein sequence ID" value="KAF7423650.1"/>
    <property type="molecule type" value="Genomic_DNA"/>
</dbReference>
<dbReference type="Proteomes" id="UP000600918">
    <property type="component" value="Unassembled WGS sequence"/>
</dbReference>
<dbReference type="PANTHER" id="PTHR13281:SF0">
    <property type="entry name" value="TRANSMEMBRANE PROTEIN 70, MITOCHONDRIAL"/>
    <property type="match status" value="1"/>
</dbReference>
<evidence type="ECO:0000256" key="2">
    <source>
        <dbReference type="SAM" id="Phobius"/>
    </source>
</evidence>
<reference evidence="3" key="1">
    <citation type="journal article" date="2020" name="G3 (Bethesda)">
        <title>High-Quality Assemblies for Three Invasive Social Wasps from the &lt;i&gt;Vespula&lt;/i&gt; Genus.</title>
        <authorList>
            <person name="Harrop T.W.R."/>
            <person name="Guhlin J."/>
            <person name="McLaughlin G.M."/>
            <person name="Permina E."/>
            <person name="Stockwell P."/>
            <person name="Gilligan J."/>
            <person name="Le Lec M.F."/>
            <person name="Gruber M.A.M."/>
            <person name="Quinn O."/>
            <person name="Lovegrove M."/>
            <person name="Duncan E.J."/>
            <person name="Remnant E.J."/>
            <person name="Van Eeckhoven J."/>
            <person name="Graham B."/>
            <person name="Knapp R.A."/>
            <person name="Langford K.W."/>
            <person name="Kronenberg Z."/>
            <person name="Press M.O."/>
            <person name="Eacker S.M."/>
            <person name="Wilson-Rankin E.E."/>
            <person name="Purcell J."/>
            <person name="Lester P.J."/>
            <person name="Dearden P.K."/>
        </authorList>
    </citation>
    <scope>NUCLEOTIDE SEQUENCE</scope>
    <source>
        <strain evidence="3">Volc-1</strain>
    </source>
</reference>
<dbReference type="GO" id="GO:0031966">
    <property type="term" value="C:mitochondrial membrane"/>
    <property type="evidence" value="ECO:0007669"/>
    <property type="project" value="TreeGrafter"/>
</dbReference>
<sequence>MSLILRANLRQKCLIYFGDTKNLRYSYPCVNYNKNYVKRAVHNDHKYSQEKVSEIYHGILKSKVRNLKIFSLGTTACTIAIQPFFITNCSTLDSIIGIVGSIVFTMFSIFITVLLHIITRRYVTYIYYDSERDKYLATTYSLFLRENKIEFTPADVALPKINAMITTCFIKGKPLLFDENYFNDYSHYQKIMGFDKPIDYKLSNPNLDNVTIKKDFSEKTK</sequence>
<keyword evidence="2" id="KW-1133">Transmembrane helix</keyword>
<evidence type="ECO:0008006" key="5">
    <source>
        <dbReference type="Google" id="ProtNLM"/>
    </source>
</evidence>
<evidence type="ECO:0000313" key="4">
    <source>
        <dbReference type="Proteomes" id="UP000600918"/>
    </source>
</evidence>
<keyword evidence="2" id="KW-0812">Transmembrane</keyword>
<comment type="caution">
    <text evidence="3">The sequence shown here is derived from an EMBL/GenBank/DDBJ whole genome shotgun (WGS) entry which is preliminary data.</text>
</comment>
<dbReference type="InterPro" id="IPR009724">
    <property type="entry name" value="TMEM70"/>
</dbReference>
<dbReference type="InterPro" id="IPR045325">
    <property type="entry name" value="TMEM70/TMEM186/TMEM223"/>
</dbReference>
<evidence type="ECO:0000256" key="1">
    <source>
        <dbReference type="ARBA" id="ARBA00005280"/>
    </source>
</evidence>
<organism evidence="3 4">
    <name type="scientific">Vespula pensylvanica</name>
    <name type="common">Western yellow jacket</name>
    <name type="synonym">Wasp</name>
    <dbReference type="NCBI Taxonomy" id="30213"/>
    <lineage>
        <taxon>Eukaryota</taxon>
        <taxon>Metazoa</taxon>
        <taxon>Ecdysozoa</taxon>
        <taxon>Arthropoda</taxon>
        <taxon>Hexapoda</taxon>
        <taxon>Insecta</taxon>
        <taxon>Pterygota</taxon>
        <taxon>Neoptera</taxon>
        <taxon>Endopterygota</taxon>
        <taxon>Hymenoptera</taxon>
        <taxon>Apocrita</taxon>
        <taxon>Aculeata</taxon>
        <taxon>Vespoidea</taxon>
        <taxon>Vespidae</taxon>
        <taxon>Vespinae</taxon>
        <taxon>Vespula</taxon>
    </lineage>
</organism>
<keyword evidence="2" id="KW-0472">Membrane</keyword>
<feature type="transmembrane region" description="Helical" evidence="2">
    <location>
        <begin position="94"/>
        <end position="118"/>
    </location>
</feature>
<evidence type="ECO:0000313" key="3">
    <source>
        <dbReference type="EMBL" id="KAF7423650.1"/>
    </source>
</evidence>
<gene>
    <name evidence="3" type="ORF">H0235_008933</name>
</gene>
<comment type="similarity">
    <text evidence="1">Belongs to the TMEM70 family.</text>
</comment>
<dbReference type="PANTHER" id="PTHR13281">
    <property type="entry name" value="TRANSMEMBRANE PROTEIN 70, MITOCHONDRIAL"/>
    <property type="match status" value="1"/>
</dbReference>
<keyword evidence="4" id="KW-1185">Reference proteome</keyword>
<dbReference type="AlphaFoldDB" id="A0A834U9L8"/>